<feature type="domain" description="Cell wall-active antibiotics response LiaF-like C-terminal" evidence="3">
    <location>
        <begin position="112"/>
        <end position="180"/>
    </location>
</feature>
<dbReference type="Proteomes" id="UP001604282">
    <property type="component" value="Unassembled WGS sequence"/>
</dbReference>
<comment type="caution">
    <text evidence="4">The sequence shown here is derived from an EMBL/GenBank/DDBJ whole genome shotgun (WGS) entry which is preliminary data.</text>
</comment>
<feature type="compositionally biased region" description="Pro residues" evidence="1">
    <location>
        <begin position="1"/>
        <end position="10"/>
    </location>
</feature>
<dbReference type="EMBL" id="JBICZW010000017">
    <property type="protein sequence ID" value="MFG3192099.1"/>
    <property type="molecule type" value="Genomic_DNA"/>
</dbReference>
<dbReference type="PANTHER" id="PTHR40763">
    <property type="entry name" value="MEMBRANE PROTEIN-RELATED"/>
    <property type="match status" value="1"/>
</dbReference>
<feature type="compositionally biased region" description="Low complexity" evidence="1">
    <location>
        <begin position="11"/>
        <end position="22"/>
    </location>
</feature>
<feature type="domain" description="DUF1707" evidence="2">
    <location>
        <begin position="20"/>
        <end position="72"/>
    </location>
</feature>
<dbReference type="InterPro" id="IPR012551">
    <property type="entry name" value="DUF1707_SHOCT-like"/>
</dbReference>
<dbReference type="Pfam" id="PF08044">
    <property type="entry name" value="DUF1707"/>
    <property type="match status" value="1"/>
</dbReference>
<proteinExistence type="predicted"/>
<sequence length="226" mass="24144">MPVAPAPPAAPAYADPQGSLRASDADRDRIADILAEALAEGRLDAEEHAERVEAVYRAKTVGELEPIVRDLPAAPGRTAAAPRPEPVPAAYGPEDVEGNADQLLAVFSSTTRKGRWRVARRTNAFAVFGNIEIDLTEAIFAQPLTTINATSIFGNIEVRVPENISLRGTGTGILGNFEVTSLEGVDPQAPLVVVNGYALCGNVEARPKRGKWVVDLQSKIRKHLGH</sequence>
<evidence type="ECO:0000259" key="2">
    <source>
        <dbReference type="Pfam" id="PF08044"/>
    </source>
</evidence>
<feature type="region of interest" description="Disordered" evidence="1">
    <location>
        <begin position="73"/>
        <end position="95"/>
    </location>
</feature>
<gene>
    <name evidence="4" type="ORF">ACGFYS_24520</name>
</gene>
<feature type="region of interest" description="Disordered" evidence="1">
    <location>
        <begin position="1"/>
        <end position="25"/>
    </location>
</feature>
<organism evidence="4 5">
    <name type="scientific">Streptomyces omiyaensis</name>
    <dbReference type="NCBI Taxonomy" id="68247"/>
    <lineage>
        <taxon>Bacteria</taxon>
        <taxon>Bacillati</taxon>
        <taxon>Actinomycetota</taxon>
        <taxon>Actinomycetes</taxon>
        <taxon>Kitasatosporales</taxon>
        <taxon>Streptomycetaceae</taxon>
        <taxon>Streptomyces</taxon>
    </lineage>
</organism>
<evidence type="ECO:0000259" key="3">
    <source>
        <dbReference type="Pfam" id="PF09922"/>
    </source>
</evidence>
<protein>
    <submittedName>
        <fullName evidence="4">DUF1707 domain-containing protein</fullName>
    </submittedName>
</protein>
<accession>A0ABW7C0P2</accession>
<evidence type="ECO:0000313" key="5">
    <source>
        <dbReference type="Proteomes" id="UP001604282"/>
    </source>
</evidence>
<evidence type="ECO:0000256" key="1">
    <source>
        <dbReference type="SAM" id="MobiDB-lite"/>
    </source>
</evidence>
<dbReference type="RefSeq" id="WP_392883933.1">
    <property type="nucleotide sequence ID" value="NZ_JBICZW010000017.1"/>
</dbReference>
<name>A0ABW7C0P2_9ACTN</name>
<dbReference type="PANTHER" id="PTHR40763:SF4">
    <property type="entry name" value="DUF1707 DOMAIN-CONTAINING PROTEIN"/>
    <property type="match status" value="1"/>
</dbReference>
<dbReference type="InterPro" id="IPR024425">
    <property type="entry name" value="LiaF-like_C"/>
</dbReference>
<feature type="compositionally biased region" description="Low complexity" evidence="1">
    <location>
        <begin position="73"/>
        <end position="82"/>
    </location>
</feature>
<evidence type="ECO:0000313" key="4">
    <source>
        <dbReference type="EMBL" id="MFG3192099.1"/>
    </source>
</evidence>
<keyword evidence="5" id="KW-1185">Reference proteome</keyword>
<dbReference type="Pfam" id="PF09922">
    <property type="entry name" value="LiaF-like_C"/>
    <property type="match status" value="1"/>
</dbReference>
<reference evidence="4 5" key="1">
    <citation type="submission" date="2024-10" db="EMBL/GenBank/DDBJ databases">
        <title>The Natural Products Discovery Center: Release of the First 8490 Sequenced Strains for Exploring Actinobacteria Biosynthetic Diversity.</title>
        <authorList>
            <person name="Kalkreuter E."/>
            <person name="Kautsar S.A."/>
            <person name="Yang D."/>
            <person name="Bader C.D."/>
            <person name="Teijaro C.N."/>
            <person name="Fluegel L."/>
            <person name="Davis C.M."/>
            <person name="Simpson J.R."/>
            <person name="Lauterbach L."/>
            <person name="Steele A.D."/>
            <person name="Gui C."/>
            <person name="Meng S."/>
            <person name="Li G."/>
            <person name="Viehrig K."/>
            <person name="Ye F."/>
            <person name="Su P."/>
            <person name="Kiefer A.F."/>
            <person name="Nichols A."/>
            <person name="Cepeda A.J."/>
            <person name="Yan W."/>
            <person name="Fan B."/>
            <person name="Jiang Y."/>
            <person name="Adhikari A."/>
            <person name="Zheng C.-J."/>
            <person name="Schuster L."/>
            <person name="Cowan T.M."/>
            <person name="Smanski M.J."/>
            <person name="Chevrette M.G."/>
            <person name="De Carvalho L.P.S."/>
            <person name="Shen B."/>
        </authorList>
    </citation>
    <scope>NUCLEOTIDE SEQUENCE [LARGE SCALE GENOMIC DNA]</scope>
    <source>
        <strain evidence="4 5">NPDC048229</strain>
    </source>
</reference>